<dbReference type="Proteomes" id="UP000638732">
    <property type="component" value="Unassembled WGS sequence"/>
</dbReference>
<feature type="transmembrane region" description="Helical" evidence="1">
    <location>
        <begin position="123"/>
        <end position="142"/>
    </location>
</feature>
<evidence type="ECO:0000313" key="2">
    <source>
        <dbReference type="EMBL" id="NCD71605.1"/>
    </source>
</evidence>
<name>A0A966DUD3_9SPHI</name>
<gene>
    <name evidence="2" type="ORF">GSY63_19725</name>
</gene>
<feature type="transmembrane region" description="Helical" evidence="1">
    <location>
        <begin position="57"/>
        <end position="79"/>
    </location>
</feature>
<evidence type="ECO:0000256" key="1">
    <source>
        <dbReference type="SAM" id="Phobius"/>
    </source>
</evidence>
<comment type="caution">
    <text evidence="2">The sequence shown here is derived from an EMBL/GenBank/DDBJ whole genome shotgun (WGS) entry which is preliminary data.</text>
</comment>
<dbReference type="AlphaFoldDB" id="A0A966DUD3"/>
<proteinExistence type="predicted"/>
<reference evidence="2" key="2">
    <citation type="submission" date="2020-10" db="EMBL/GenBank/DDBJ databases">
        <title>Mucilaginibacter sp. nov., isolated from soil.</title>
        <authorList>
            <person name="Jeon C.O."/>
        </authorList>
    </citation>
    <scope>NUCLEOTIDE SEQUENCE</scope>
    <source>
        <strain evidence="2">R11</strain>
    </source>
</reference>
<dbReference type="EMBL" id="WWEO01000044">
    <property type="protein sequence ID" value="NCD71605.1"/>
    <property type="molecule type" value="Genomic_DNA"/>
</dbReference>
<reference evidence="2" key="1">
    <citation type="submission" date="2020-01" db="EMBL/GenBank/DDBJ databases">
        <authorList>
            <person name="Seo Y.L."/>
        </authorList>
    </citation>
    <scope>NUCLEOTIDE SEQUENCE</scope>
    <source>
        <strain evidence="2">R11</strain>
    </source>
</reference>
<accession>A0A966DUD3</accession>
<sequence length="156" mass="17232">MIQRIQSIYLFIAGLLIFALYLFPLAHNVFINGSPSTIKVTGIYQMASNGQEVHTEVFVALTAVTALIGLIPLVIIFLYKNRKQQITLCYSAILVLIGYSFWMAQTVKSVTGGVVLGTNNMGIGIFLTCISIFMLILAAKSIQKDEKLVRSADRLR</sequence>
<feature type="transmembrane region" description="Helical" evidence="1">
    <location>
        <begin position="86"/>
        <end position="103"/>
    </location>
</feature>
<keyword evidence="3" id="KW-1185">Reference proteome</keyword>
<evidence type="ECO:0000313" key="3">
    <source>
        <dbReference type="Proteomes" id="UP000638732"/>
    </source>
</evidence>
<keyword evidence="1" id="KW-0812">Transmembrane</keyword>
<organism evidence="2 3">
    <name type="scientific">Mucilaginibacter agri</name>
    <dbReference type="NCBI Taxonomy" id="2695265"/>
    <lineage>
        <taxon>Bacteria</taxon>
        <taxon>Pseudomonadati</taxon>
        <taxon>Bacteroidota</taxon>
        <taxon>Sphingobacteriia</taxon>
        <taxon>Sphingobacteriales</taxon>
        <taxon>Sphingobacteriaceae</taxon>
        <taxon>Mucilaginibacter</taxon>
    </lineage>
</organism>
<keyword evidence="1" id="KW-0472">Membrane</keyword>
<feature type="transmembrane region" description="Helical" evidence="1">
    <location>
        <begin position="7"/>
        <end position="26"/>
    </location>
</feature>
<dbReference type="InterPro" id="IPR025635">
    <property type="entry name" value="DUF4293"/>
</dbReference>
<protein>
    <submittedName>
        <fullName evidence="2">DUF4293 family protein</fullName>
    </submittedName>
</protein>
<dbReference type="RefSeq" id="WP_166587548.1">
    <property type="nucleotide sequence ID" value="NZ_WWEO01000044.1"/>
</dbReference>
<dbReference type="Pfam" id="PF14126">
    <property type="entry name" value="DUF4293"/>
    <property type="match status" value="1"/>
</dbReference>
<keyword evidence="1" id="KW-1133">Transmembrane helix</keyword>